<dbReference type="RefSeq" id="WP_133459746.1">
    <property type="nucleotide sequence ID" value="NZ_SNVX01000001.1"/>
</dbReference>
<dbReference type="EMBL" id="SNVX01000001">
    <property type="protein sequence ID" value="TDN64099.1"/>
    <property type="molecule type" value="Genomic_DNA"/>
</dbReference>
<dbReference type="PROSITE" id="PS51462">
    <property type="entry name" value="NUDIX"/>
    <property type="match status" value="1"/>
</dbReference>
<dbReference type="SUPFAM" id="SSF55811">
    <property type="entry name" value="Nudix"/>
    <property type="match status" value="1"/>
</dbReference>
<evidence type="ECO:0000256" key="5">
    <source>
        <dbReference type="ARBA" id="ARBA00016377"/>
    </source>
</evidence>
<evidence type="ECO:0000256" key="8">
    <source>
        <dbReference type="ARBA" id="ARBA00032272"/>
    </source>
</evidence>
<dbReference type="PANTHER" id="PTHR11839:SF18">
    <property type="entry name" value="NUDIX HYDROLASE DOMAIN-CONTAINING PROTEIN"/>
    <property type="match status" value="1"/>
</dbReference>
<dbReference type="GO" id="GO:0006753">
    <property type="term" value="P:nucleoside phosphate metabolic process"/>
    <property type="evidence" value="ECO:0007669"/>
    <property type="project" value="TreeGrafter"/>
</dbReference>
<evidence type="ECO:0000313" key="11">
    <source>
        <dbReference type="Proteomes" id="UP000295530"/>
    </source>
</evidence>
<dbReference type="CDD" id="cd24161">
    <property type="entry name" value="NUDIX_ADPRase_Ndx2"/>
    <property type="match status" value="1"/>
</dbReference>
<evidence type="ECO:0000256" key="2">
    <source>
        <dbReference type="ARBA" id="ARBA00001946"/>
    </source>
</evidence>
<dbReference type="AlphaFoldDB" id="A0A4R6EWK4"/>
<reference evidence="10 11" key="1">
    <citation type="submission" date="2019-03" db="EMBL/GenBank/DDBJ databases">
        <title>Genomic analyses of the natural microbiome of Caenorhabditis elegans.</title>
        <authorList>
            <person name="Samuel B."/>
        </authorList>
    </citation>
    <scope>NUCLEOTIDE SEQUENCE [LARGE SCALE GENOMIC DNA]</scope>
    <source>
        <strain evidence="10 11">BIGb0156</strain>
    </source>
</reference>
<evidence type="ECO:0000256" key="1">
    <source>
        <dbReference type="ARBA" id="ARBA00000847"/>
    </source>
</evidence>
<evidence type="ECO:0000256" key="3">
    <source>
        <dbReference type="ARBA" id="ARBA00007275"/>
    </source>
</evidence>
<comment type="catalytic activity">
    <reaction evidence="1">
        <text>GDP-alpha-D-mannose + H2O = alpha-D-mannose 1-phosphate + GMP + 2 H(+)</text>
        <dbReference type="Rhea" id="RHEA:27978"/>
        <dbReference type="ChEBI" id="CHEBI:15377"/>
        <dbReference type="ChEBI" id="CHEBI:15378"/>
        <dbReference type="ChEBI" id="CHEBI:57527"/>
        <dbReference type="ChEBI" id="CHEBI:58115"/>
        <dbReference type="ChEBI" id="CHEBI:58409"/>
    </reaction>
</comment>
<dbReference type="PANTHER" id="PTHR11839">
    <property type="entry name" value="UDP/ADP-SUGAR PYROPHOSPHATASE"/>
    <property type="match status" value="1"/>
</dbReference>
<name>A0A4R6EWK4_SCAGO</name>
<evidence type="ECO:0000256" key="6">
    <source>
        <dbReference type="ARBA" id="ARBA00022801"/>
    </source>
</evidence>
<feature type="domain" description="Nudix hydrolase" evidence="9">
    <location>
        <begin position="38"/>
        <end position="169"/>
    </location>
</feature>
<keyword evidence="6" id="KW-0378">Hydrolase</keyword>
<dbReference type="GO" id="GO:0019693">
    <property type="term" value="P:ribose phosphate metabolic process"/>
    <property type="evidence" value="ECO:0007669"/>
    <property type="project" value="TreeGrafter"/>
</dbReference>
<comment type="cofactor">
    <cofactor evidence="2">
        <name>Mg(2+)</name>
        <dbReference type="ChEBI" id="CHEBI:18420"/>
    </cofactor>
</comment>
<dbReference type="OrthoDB" id="177518at2"/>
<dbReference type="Gene3D" id="3.90.79.10">
    <property type="entry name" value="Nucleoside Triphosphate Pyrophosphohydrolase"/>
    <property type="match status" value="1"/>
</dbReference>
<dbReference type="Proteomes" id="UP000295530">
    <property type="component" value="Unassembled WGS sequence"/>
</dbReference>
<proteinExistence type="inferred from homology"/>
<evidence type="ECO:0000256" key="4">
    <source>
        <dbReference type="ARBA" id="ARBA00011738"/>
    </source>
</evidence>
<dbReference type="InterPro" id="IPR015797">
    <property type="entry name" value="NUDIX_hydrolase-like_dom_sf"/>
</dbReference>
<dbReference type="GO" id="GO:0016787">
    <property type="term" value="F:hydrolase activity"/>
    <property type="evidence" value="ECO:0007669"/>
    <property type="project" value="UniProtKB-KW"/>
</dbReference>
<evidence type="ECO:0000256" key="7">
    <source>
        <dbReference type="ARBA" id="ARBA00032162"/>
    </source>
</evidence>
<organism evidence="10 11">
    <name type="scientific">Scandinavium goeteborgense</name>
    <dbReference type="NCBI Taxonomy" id="1851514"/>
    <lineage>
        <taxon>Bacteria</taxon>
        <taxon>Pseudomonadati</taxon>
        <taxon>Pseudomonadota</taxon>
        <taxon>Gammaproteobacteria</taxon>
        <taxon>Enterobacterales</taxon>
        <taxon>Enterobacteriaceae</taxon>
        <taxon>Scandinavium</taxon>
    </lineage>
</organism>
<protein>
    <recommendedName>
        <fullName evidence="5">GDP-mannose pyrophosphatase</fullName>
    </recommendedName>
    <alternativeName>
        <fullName evidence="7">GDP-mannose hydrolase</fullName>
    </alternativeName>
    <alternativeName>
        <fullName evidence="8">GDPMK</fullName>
    </alternativeName>
</protein>
<dbReference type="InterPro" id="IPR000086">
    <property type="entry name" value="NUDIX_hydrolase_dom"/>
</dbReference>
<evidence type="ECO:0000313" key="10">
    <source>
        <dbReference type="EMBL" id="TDN64099.1"/>
    </source>
</evidence>
<comment type="subunit">
    <text evidence="4">Homodimer.</text>
</comment>
<keyword evidence="11" id="KW-1185">Reference proteome</keyword>
<accession>A0A4R6EWK4</accession>
<gene>
    <name evidence="10" type="ORF">EC847_10122</name>
</gene>
<evidence type="ECO:0000259" key="9">
    <source>
        <dbReference type="PROSITE" id="PS51462"/>
    </source>
</evidence>
<sequence>MSEIKTLSSQEIYSNQWMRLKEDRIERADGSHGVYSVIEKPDFAVIVPVSAGFIWVVEQYRYPLGVRTIELPQGSWELDPNADPIAVARGELAEETGLLAQKMEQIGYQKLAQGYSSQGYHIWLATDFVSSTQQLDAEEVGLTCRQMPIAEFETLIAQGKISDATSVTAFLLAKLKGFV</sequence>
<comment type="caution">
    <text evidence="10">The sequence shown here is derived from an EMBL/GenBank/DDBJ whole genome shotgun (WGS) entry which is preliminary data.</text>
</comment>
<comment type="similarity">
    <text evidence="3">Belongs to the Nudix hydrolase family. NudK subfamily.</text>
</comment>